<evidence type="ECO:0000313" key="2">
    <source>
        <dbReference type="EMBL" id="CAI5759644.1"/>
    </source>
</evidence>
<protein>
    <submittedName>
        <fullName evidence="2">Uncharacterized protein</fullName>
    </submittedName>
</protein>
<comment type="caution">
    <text evidence="2">The sequence shown here is derived from an EMBL/GenBank/DDBJ whole genome shotgun (WGS) entry which is preliminary data.</text>
</comment>
<gene>
    <name evidence="2" type="ORF">CANVERA_P4155</name>
</gene>
<dbReference type="OrthoDB" id="153872at2759"/>
<name>A0A9W4TYY8_9ASCO</name>
<dbReference type="AlphaFoldDB" id="A0A9W4TYY8"/>
<proteinExistence type="inferred from homology"/>
<dbReference type="GO" id="GO:0006376">
    <property type="term" value="P:mRNA splice site recognition"/>
    <property type="evidence" value="ECO:0007669"/>
    <property type="project" value="InterPro"/>
</dbReference>
<accession>A0A9W4TYY8</accession>
<dbReference type="GO" id="GO:0003729">
    <property type="term" value="F:mRNA binding"/>
    <property type="evidence" value="ECO:0007669"/>
    <property type="project" value="InterPro"/>
</dbReference>
<evidence type="ECO:0000313" key="3">
    <source>
        <dbReference type="Proteomes" id="UP001152885"/>
    </source>
</evidence>
<dbReference type="Pfam" id="PF03194">
    <property type="entry name" value="LUC7"/>
    <property type="match status" value="1"/>
</dbReference>
<dbReference type="PANTHER" id="PTHR12375">
    <property type="entry name" value="RNA-BINDING PROTEIN LUC7-RELATED"/>
    <property type="match status" value="1"/>
</dbReference>
<dbReference type="EMBL" id="CANTUO010000004">
    <property type="protein sequence ID" value="CAI5759644.1"/>
    <property type="molecule type" value="Genomic_DNA"/>
</dbReference>
<sequence>MSLAEEQRRQIEQLMGREQIRHFHQKDPDLLSPKVCKPFLINICPHDLLSNTKLNIGKCPNLHLTKHKIEYESKLKKNDTKFIKQIDLEILKSLKKFINEIDHTIYIAEKRLEHTPEEKAKIANFTKELDDLDIEIGLMLQELEYLFKKDQINKLLQYSIELNSKLLDRNIKQEQIRKLIENIGQSSQQKLQVCDVCGAYLSRLDNDRRLADHFVGKIHLGYVQLRQAYNELKSKYK</sequence>
<evidence type="ECO:0000256" key="1">
    <source>
        <dbReference type="ARBA" id="ARBA00005655"/>
    </source>
</evidence>
<dbReference type="InterPro" id="IPR004882">
    <property type="entry name" value="Luc7-rel"/>
</dbReference>
<dbReference type="GO" id="GO:0005685">
    <property type="term" value="C:U1 snRNP"/>
    <property type="evidence" value="ECO:0007669"/>
    <property type="project" value="InterPro"/>
</dbReference>
<comment type="similarity">
    <text evidence="1">Belongs to the Luc7 family.</text>
</comment>
<reference evidence="2" key="1">
    <citation type="submission" date="2022-12" db="EMBL/GenBank/DDBJ databases">
        <authorList>
            <person name="Brejova B."/>
        </authorList>
    </citation>
    <scope>NUCLEOTIDE SEQUENCE</scope>
</reference>
<keyword evidence="3" id="KW-1185">Reference proteome</keyword>
<organism evidence="2 3">
    <name type="scientific">Candida verbasci</name>
    <dbReference type="NCBI Taxonomy" id="1227364"/>
    <lineage>
        <taxon>Eukaryota</taxon>
        <taxon>Fungi</taxon>
        <taxon>Dikarya</taxon>
        <taxon>Ascomycota</taxon>
        <taxon>Saccharomycotina</taxon>
        <taxon>Pichiomycetes</taxon>
        <taxon>Debaryomycetaceae</taxon>
        <taxon>Candida/Lodderomyces clade</taxon>
        <taxon>Candida</taxon>
    </lineage>
</organism>
<dbReference type="Proteomes" id="UP001152885">
    <property type="component" value="Unassembled WGS sequence"/>
</dbReference>